<keyword evidence="1" id="KW-0472">Membrane</keyword>
<evidence type="ECO:0000256" key="1">
    <source>
        <dbReference type="SAM" id="Phobius"/>
    </source>
</evidence>
<accession>A0A319BZU0</accession>
<gene>
    <name evidence="2" type="ORF">BO82DRAFT_157640</name>
</gene>
<name>A0A319BZU0_9EURO</name>
<reference evidence="2 3" key="1">
    <citation type="submission" date="2016-12" db="EMBL/GenBank/DDBJ databases">
        <title>The genomes of Aspergillus section Nigri reveals drivers in fungal speciation.</title>
        <authorList>
            <consortium name="DOE Joint Genome Institute"/>
            <person name="Vesth T.C."/>
            <person name="Nybo J."/>
            <person name="Theobald S."/>
            <person name="Brandl J."/>
            <person name="Frisvad J.C."/>
            <person name="Nielsen K.F."/>
            <person name="Lyhne E.K."/>
            <person name="Kogle M.E."/>
            <person name="Kuo A."/>
            <person name="Riley R."/>
            <person name="Clum A."/>
            <person name="Nolan M."/>
            <person name="Lipzen A."/>
            <person name="Salamov A."/>
            <person name="Henrissat B."/>
            <person name="Wiebenga A."/>
            <person name="De Vries R.P."/>
            <person name="Grigoriev I.V."/>
            <person name="Mortensen U.H."/>
            <person name="Andersen M.R."/>
            <person name="Baker S.E."/>
        </authorList>
    </citation>
    <scope>NUCLEOTIDE SEQUENCE [LARGE SCALE GENOMIC DNA]</scope>
    <source>
        <strain evidence="2 3">CBS 121591</strain>
    </source>
</reference>
<evidence type="ECO:0000313" key="3">
    <source>
        <dbReference type="Proteomes" id="UP000248340"/>
    </source>
</evidence>
<sequence length="128" mass="14705">MACLNPTSGALTGRTFFRNPKSLAHDRHIQHPTHRTAILPVGVHFVVLSTYRFFFSLHSCITGELAWVFPYQCLLGEETFKKREKDRRSNLNGKATNKRNEDLRASPLSTHLGGKVFFVFFFLLFFLS</sequence>
<protein>
    <recommendedName>
        <fullName evidence="4">Transmembrane protein</fullName>
    </recommendedName>
</protein>
<dbReference type="VEuPathDB" id="FungiDB:BO82DRAFT_157640"/>
<dbReference type="RefSeq" id="XP_025488505.1">
    <property type="nucleotide sequence ID" value="XM_025630219.1"/>
</dbReference>
<keyword evidence="1" id="KW-1133">Transmembrane helix</keyword>
<organism evidence="2 3">
    <name type="scientific">Aspergillus uvarum CBS 121591</name>
    <dbReference type="NCBI Taxonomy" id="1448315"/>
    <lineage>
        <taxon>Eukaryota</taxon>
        <taxon>Fungi</taxon>
        <taxon>Dikarya</taxon>
        <taxon>Ascomycota</taxon>
        <taxon>Pezizomycotina</taxon>
        <taxon>Eurotiomycetes</taxon>
        <taxon>Eurotiomycetidae</taxon>
        <taxon>Eurotiales</taxon>
        <taxon>Aspergillaceae</taxon>
        <taxon>Aspergillus</taxon>
        <taxon>Aspergillus subgen. Circumdati</taxon>
    </lineage>
</organism>
<proteinExistence type="predicted"/>
<dbReference type="AlphaFoldDB" id="A0A319BZU0"/>
<feature type="transmembrane region" description="Helical" evidence="1">
    <location>
        <begin position="108"/>
        <end position="127"/>
    </location>
</feature>
<keyword evidence="1" id="KW-0812">Transmembrane</keyword>
<dbReference type="GeneID" id="37132960"/>
<dbReference type="Proteomes" id="UP000248340">
    <property type="component" value="Unassembled WGS sequence"/>
</dbReference>
<dbReference type="EMBL" id="KZ821730">
    <property type="protein sequence ID" value="PYH78305.1"/>
    <property type="molecule type" value="Genomic_DNA"/>
</dbReference>
<evidence type="ECO:0008006" key="4">
    <source>
        <dbReference type="Google" id="ProtNLM"/>
    </source>
</evidence>
<evidence type="ECO:0000313" key="2">
    <source>
        <dbReference type="EMBL" id="PYH78305.1"/>
    </source>
</evidence>
<keyword evidence="3" id="KW-1185">Reference proteome</keyword>